<comment type="catalytic activity">
    <reaction evidence="8">
        <text>Mo-molybdopterin + GTP + H(+) = Mo-molybdopterin guanine dinucleotide + diphosphate</text>
        <dbReference type="Rhea" id="RHEA:34243"/>
        <dbReference type="ChEBI" id="CHEBI:15378"/>
        <dbReference type="ChEBI" id="CHEBI:33019"/>
        <dbReference type="ChEBI" id="CHEBI:37565"/>
        <dbReference type="ChEBI" id="CHEBI:71302"/>
        <dbReference type="ChEBI" id="CHEBI:71310"/>
        <dbReference type="EC" id="2.7.7.77"/>
    </reaction>
</comment>
<gene>
    <name evidence="8" type="primary">mobA</name>
    <name evidence="10" type="ORF">N2K84_06125</name>
</gene>
<name>A0AA42C9L4_9BACT</name>
<comment type="function">
    <text evidence="8">Transfers a GMP moiety from GTP to Mo-molybdopterin (Mo-MPT) cofactor (Moco or molybdenum cofactor) to form Mo-molybdopterin guanine dinucleotide (Mo-MGD) cofactor.</text>
</comment>
<evidence type="ECO:0000256" key="5">
    <source>
        <dbReference type="ARBA" id="ARBA00022842"/>
    </source>
</evidence>
<comment type="caution">
    <text evidence="8">Lacks conserved residue(s) required for the propagation of feature annotation.</text>
</comment>
<dbReference type="AlphaFoldDB" id="A0AA42C9L4"/>
<evidence type="ECO:0000256" key="2">
    <source>
        <dbReference type="ARBA" id="ARBA00022679"/>
    </source>
</evidence>
<evidence type="ECO:0000313" key="11">
    <source>
        <dbReference type="Proteomes" id="UP001163821"/>
    </source>
</evidence>
<proteinExistence type="inferred from homology"/>
<keyword evidence="5 8" id="KW-0460">Magnesium</keyword>
<sequence length="207" mass="23238">MTQNDSDITGIILAGGQSHRMGFNKALAMLDGKPLIEFVVDNLRKITQSLILSTGSEFFEYKNLQVVPDLHPGFGPLGGICSALKSSKTNLNLVLSCDMPLVSSSFLSFLAEEARRHPAPITLPVDKYGYWQPLCAVYRKDVLPALYEALSRNELKIITAIRETHPRVIQFMEWHPSFQNMSFLSINTPEALKQAESVLDIFREKRL</sequence>
<evidence type="ECO:0000313" key="10">
    <source>
        <dbReference type="EMBL" id="MCW0482300.1"/>
    </source>
</evidence>
<organism evidence="10 11">
    <name type="scientific">Gaoshiqia sediminis</name>
    <dbReference type="NCBI Taxonomy" id="2986998"/>
    <lineage>
        <taxon>Bacteria</taxon>
        <taxon>Pseudomonadati</taxon>
        <taxon>Bacteroidota</taxon>
        <taxon>Bacteroidia</taxon>
        <taxon>Marinilabiliales</taxon>
        <taxon>Prolixibacteraceae</taxon>
        <taxon>Gaoshiqia</taxon>
    </lineage>
</organism>
<dbReference type="InterPro" id="IPR013482">
    <property type="entry name" value="Molybde_CF_guanTrfase"/>
</dbReference>
<comment type="subcellular location">
    <subcellularLocation>
        <location evidence="8">Cytoplasm</location>
    </subcellularLocation>
</comment>
<dbReference type="EMBL" id="JAPAAF010000006">
    <property type="protein sequence ID" value="MCW0482300.1"/>
    <property type="molecule type" value="Genomic_DNA"/>
</dbReference>
<keyword evidence="1 8" id="KW-0963">Cytoplasm</keyword>
<dbReference type="InterPro" id="IPR029044">
    <property type="entry name" value="Nucleotide-diphossugar_trans"/>
</dbReference>
<dbReference type="Pfam" id="PF12804">
    <property type="entry name" value="NTP_transf_3"/>
    <property type="match status" value="1"/>
</dbReference>
<comment type="caution">
    <text evidence="10">The sequence shown here is derived from an EMBL/GenBank/DDBJ whole genome shotgun (WGS) entry which is preliminary data.</text>
</comment>
<dbReference type="PANTHER" id="PTHR19136:SF81">
    <property type="entry name" value="MOLYBDENUM COFACTOR GUANYLYLTRANSFERASE"/>
    <property type="match status" value="1"/>
</dbReference>
<evidence type="ECO:0000256" key="8">
    <source>
        <dbReference type="HAMAP-Rule" id="MF_00316"/>
    </source>
</evidence>
<keyword evidence="2 8" id="KW-0808">Transferase</keyword>
<keyword evidence="10" id="KW-0548">Nucleotidyltransferase</keyword>
<protein>
    <recommendedName>
        <fullName evidence="8">Probable molybdenum cofactor guanylyltransferase</fullName>
        <shortName evidence="8">MoCo guanylyltransferase</shortName>
        <ecNumber evidence="8">2.7.7.77</ecNumber>
    </recommendedName>
    <alternativeName>
        <fullName evidence="8">GTP:molybdopterin guanylyltransferase</fullName>
    </alternativeName>
    <alternativeName>
        <fullName evidence="8">Mo-MPT guanylyltransferase</fullName>
    </alternativeName>
    <alternativeName>
        <fullName evidence="8">Molybdopterin guanylyltransferase</fullName>
    </alternativeName>
    <alternativeName>
        <fullName evidence="8">Molybdopterin-guanine dinucleotide synthase</fullName>
        <shortName evidence="8">MGD synthase</shortName>
    </alternativeName>
</protein>
<evidence type="ECO:0000259" key="9">
    <source>
        <dbReference type="Pfam" id="PF12804"/>
    </source>
</evidence>
<reference evidence="10" key="1">
    <citation type="submission" date="2022-10" db="EMBL/GenBank/DDBJ databases">
        <title>Gaoshiqiia sediminis gen. nov., sp. nov., isolated from coastal sediment.</title>
        <authorList>
            <person name="Yu W.X."/>
            <person name="Mu D.S."/>
            <person name="Du J.Z."/>
            <person name="Liang Y.Q."/>
        </authorList>
    </citation>
    <scope>NUCLEOTIDE SEQUENCE</scope>
    <source>
        <strain evidence="10">A06</strain>
    </source>
</reference>
<dbReference type="Gene3D" id="3.90.550.10">
    <property type="entry name" value="Spore Coat Polysaccharide Biosynthesis Protein SpsA, Chain A"/>
    <property type="match status" value="1"/>
</dbReference>
<dbReference type="HAMAP" id="MF_00316">
    <property type="entry name" value="MobA"/>
    <property type="match status" value="1"/>
</dbReference>
<keyword evidence="7 8" id="KW-0501">Molybdenum cofactor biosynthesis</keyword>
<keyword evidence="6 8" id="KW-0342">GTP-binding</keyword>
<evidence type="ECO:0000256" key="4">
    <source>
        <dbReference type="ARBA" id="ARBA00022741"/>
    </source>
</evidence>
<dbReference type="EC" id="2.7.7.77" evidence="8"/>
<dbReference type="Proteomes" id="UP001163821">
    <property type="component" value="Unassembled WGS sequence"/>
</dbReference>
<dbReference type="GO" id="GO:0046872">
    <property type="term" value="F:metal ion binding"/>
    <property type="evidence" value="ECO:0007669"/>
    <property type="project" value="UniProtKB-KW"/>
</dbReference>
<evidence type="ECO:0000256" key="6">
    <source>
        <dbReference type="ARBA" id="ARBA00023134"/>
    </source>
</evidence>
<dbReference type="CDD" id="cd02503">
    <property type="entry name" value="MobA"/>
    <property type="match status" value="1"/>
</dbReference>
<dbReference type="GO" id="GO:0005737">
    <property type="term" value="C:cytoplasm"/>
    <property type="evidence" value="ECO:0007669"/>
    <property type="project" value="UniProtKB-SubCell"/>
</dbReference>
<feature type="binding site" evidence="8">
    <location>
        <position position="69"/>
    </location>
    <ligand>
        <name>GTP</name>
        <dbReference type="ChEBI" id="CHEBI:37565"/>
    </ligand>
</feature>
<comment type="similarity">
    <text evidence="8">Belongs to the MobA family.</text>
</comment>
<dbReference type="GO" id="GO:0005525">
    <property type="term" value="F:GTP binding"/>
    <property type="evidence" value="ECO:0007669"/>
    <property type="project" value="UniProtKB-UniRule"/>
</dbReference>
<accession>A0AA42C9L4</accession>
<keyword evidence="3 8" id="KW-0479">Metal-binding</keyword>
<dbReference type="PANTHER" id="PTHR19136">
    <property type="entry name" value="MOLYBDENUM COFACTOR GUANYLYLTRANSFERASE"/>
    <property type="match status" value="1"/>
</dbReference>
<evidence type="ECO:0000256" key="1">
    <source>
        <dbReference type="ARBA" id="ARBA00022490"/>
    </source>
</evidence>
<feature type="domain" description="MobA-like NTP transferase" evidence="9">
    <location>
        <begin position="10"/>
        <end position="157"/>
    </location>
</feature>
<feature type="binding site" evidence="8">
    <location>
        <position position="25"/>
    </location>
    <ligand>
        <name>GTP</name>
        <dbReference type="ChEBI" id="CHEBI:37565"/>
    </ligand>
</feature>
<feature type="binding site" evidence="8">
    <location>
        <position position="98"/>
    </location>
    <ligand>
        <name>Mg(2+)</name>
        <dbReference type="ChEBI" id="CHEBI:18420"/>
    </ligand>
</feature>
<feature type="binding site" evidence="8">
    <location>
        <begin position="13"/>
        <end position="15"/>
    </location>
    <ligand>
        <name>GTP</name>
        <dbReference type="ChEBI" id="CHEBI:37565"/>
    </ligand>
</feature>
<dbReference type="GO" id="GO:0006777">
    <property type="term" value="P:Mo-molybdopterin cofactor biosynthetic process"/>
    <property type="evidence" value="ECO:0007669"/>
    <property type="project" value="UniProtKB-KW"/>
</dbReference>
<evidence type="ECO:0000256" key="7">
    <source>
        <dbReference type="ARBA" id="ARBA00023150"/>
    </source>
</evidence>
<evidence type="ECO:0000256" key="3">
    <source>
        <dbReference type="ARBA" id="ARBA00022723"/>
    </source>
</evidence>
<dbReference type="SUPFAM" id="SSF53448">
    <property type="entry name" value="Nucleotide-diphospho-sugar transferases"/>
    <property type="match status" value="1"/>
</dbReference>
<feature type="binding site" evidence="8">
    <location>
        <position position="98"/>
    </location>
    <ligand>
        <name>GTP</name>
        <dbReference type="ChEBI" id="CHEBI:37565"/>
    </ligand>
</feature>
<dbReference type="GO" id="GO:0061603">
    <property type="term" value="F:molybdenum cofactor guanylyltransferase activity"/>
    <property type="evidence" value="ECO:0007669"/>
    <property type="project" value="UniProtKB-EC"/>
</dbReference>
<keyword evidence="11" id="KW-1185">Reference proteome</keyword>
<dbReference type="RefSeq" id="WP_282590907.1">
    <property type="nucleotide sequence ID" value="NZ_JAPAAF010000006.1"/>
</dbReference>
<dbReference type="InterPro" id="IPR025877">
    <property type="entry name" value="MobA-like_NTP_Trfase"/>
</dbReference>
<comment type="cofactor">
    <cofactor evidence="8">
        <name>Mg(2+)</name>
        <dbReference type="ChEBI" id="CHEBI:18420"/>
    </cofactor>
</comment>
<keyword evidence="4 8" id="KW-0547">Nucleotide-binding</keyword>
<comment type="domain">
    <text evidence="8">The N-terminal domain determines nucleotide recognition and specific binding, while the C-terminal domain determines the specific binding to the target protein.</text>
</comment>